<dbReference type="GO" id="GO:0016779">
    <property type="term" value="F:nucleotidyltransferase activity"/>
    <property type="evidence" value="ECO:0007669"/>
    <property type="project" value="UniProtKB-KW"/>
</dbReference>
<accession>A0A017H3Q4</accession>
<dbReference type="Proteomes" id="UP000031184">
    <property type="component" value="Unassembled WGS sequence"/>
</dbReference>
<dbReference type="PROSITE" id="PS50044">
    <property type="entry name" value="SIGMA54_3"/>
    <property type="match status" value="1"/>
</dbReference>
<keyword evidence="8" id="KW-0804">Transcription</keyword>
<dbReference type="EMBL" id="AUZI01000007">
    <property type="protein sequence ID" value="KID50206.1"/>
    <property type="molecule type" value="Genomic_DNA"/>
</dbReference>
<evidence type="ECO:0000313" key="12">
    <source>
        <dbReference type="Proteomes" id="UP000031184"/>
    </source>
</evidence>
<dbReference type="GO" id="GO:0001216">
    <property type="term" value="F:DNA-binding transcription activator activity"/>
    <property type="evidence" value="ECO:0007669"/>
    <property type="project" value="InterPro"/>
</dbReference>
<dbReference type="InterPro" id="IPR038709">
    <property type="entry name" value="RpoN_core-bd_sf"/>
</dbReference>
<dbReference type="PANTHER" id="PTHR32248">
    <property type="entry name" value="RNA POLYMERASE SIGMA-54 FACTOR"/>
    <property type="match status" value="1"/>
</dbReference>
<proteinExistence type="inferred from homology"/>
<dbReference type="AlphaFoldDB" id="A0A017H3Q4"/>
<evidence type="ECO:0000256" key="1">
    <source>
        <dbReference type="ARBA" id="ARBA00008798"/>
    </source>
</evidence>
<dbReference type="Gene3D" id="1.10.10.1330">
    <property type="entry name" value="RNA polymerase sigma-54 factor, core-binding domain"/>
    <property type="match status" value="1"/>
</dbReference>
<comment type="caution">
    <text evidence="11">The sequence shown here is derived from an EMBL/GenBank/DDBJ whole genome shotgun (WGS) entry which is preliminary data.</text>
</comment>
<evidence type="ECO:0000256" key="7">
    <source>
        <dbReference type="ARBA" id="ARBA00023125"/>
    </source>
</evidence>
<sequence>MKQQLELEQKQIVTLSQEMKLSFSVLSMSYDEVLKFWLGKIEGSRQSTEDSFFESLSQEEDFFQYLENQLMYLEVSENIRQKLIFCIHSLNEAGFLELSDDELRLHLGISQKELEEVYQFLWELEPVGVGTHNFKEAIRLQLKKKNEWEEIIWEVLQHLEYIAEGQEEKLAEKLGIGLVQLNQIMKKIKACNPKPSRGFSVRKTIKIVPDFYWRYSEGNIVLEENKDLQKSLYRAEIKETPGIQILRKCIEKRIETLRNILEYVTDYQKDYLLGSGALKTLHEREVAEQLELHVSTISRAIQNKYLKTERGILSVKSLFCYSGEREEMKVEIQNLIEGEDKQKPYSDLEIAKYLGQKFLWNISRRTVSKYRKELGYFSSFQRKK</sequence>
<dbReference type="GO" id="GO:0006352">
    <property type="term" value="P:DNA-templated transcription initiation"/>
    <property type="evidence" value="ECO:0007669"/>
    <property type="project" value="InterPro"/>
</dbReference>
<feature type="domain" description="RNA polymerase sigma factor 54 core-binding" evidence="10">
    <location>
        <begin position="54"/>
        <end position="232"/>
    </location>
</feature>
<dbReference type="PATRIC" id="fig|1226633.4.peg.147"/>
<dbReference type="GO" id="GO:0016987">
    <property type="term" value="F:sigma factor activity"/>
    <property type="evidence" value="ECO:0007669"/>
    <property type="project" value="UniProtKB-KW"/>
</dbReference>
<evidence type="ECO:0000256" key="6">
    <source>
        <dbReference type="ARBA" id="ARBA00023082"/>
    </source>
</evidence>
<gene>
    <name evidence="11" type="ORF">C095_00765</name>
</gene>
<dbReference type="RefSeq" id="WP_039120937.1">
    <property type="nucleotide sequence ID" value="NZ_AOJP01000009.1"/>
</dbReference>
<protein>
    <submittedName>
        <fullName evidence="11">RNA polymerase subunit sigma-54</fullName>
    </submittedName>
</protein>
<keyword evidence="3" id="KW-0808">Transferase</keyword>
<keyword evidence="2" id="KW-0240">DNA-directed RNA polymerase</keyword>
<reference evidence="11 12" key="1">
    <citation type="submission" date="2013-08" db="EMBL/GenBank/DDBJ databases">
        <title>An opportunistic ruminal bacterium that causes liver abscesses in cattle.</title>
        <authorList>
            <person name="Benahmed F.H."/>
            <person name="Rasmussen M."/>
            <person name="Harbottle H."/>
            <person name="Soppet D."/>
            <person name="Nagaraja T.G."/>
            <person name="Davidson M."/>
        </authorList>
    </citation>
    <scope>NUCLEOTIDE SEQUENCE [LARGE SCALE GENOMIC DNA]</scope>
    <source>
        <strain evidence="11 12">B35</strain>
    </source>
</reference>
<evidence type="ECO:0000256" key="8">
    <source>
        <dbReference type="ARBA" id="ARBA00023163"/>
    </source>
</evidence>
<dbReference type="GO" id="GO:0000428">
    <property type="term" value="C:DNA-directed RNA polymerase complex"/>
    <property type="evidence" value="ECO:0007669"/>
    <property type="project" value="UniProtKB-KW"/>
</dbReference>
<dbReference type="Gene3D" id="1.10.10.60">
    <property type="entry name" value="Homeodomain-like"/>
    <property type="match status" value="1"/>
</dbReference>
<dbReference type="PRINTS" id="PR00045">
    <property type="entry name" value="SIGMA54FCT"/>
</dbReference>
<dbReference type="InterPro" id="IPR007046">
    <property type="entry name" value="RNA_pol_sigma_54_core-bd"/>
</dbReference>
<evidence type="ECO:0000256" key="2">
    <source>
        <dbReference type="ARBA" id="ARBA00022478"/>
    </source>
</evidence>
<dbReference type="GO" id="GO:0003677">
    <property type="term" value="F:DNA binding"/>
    <property type="evidence" value="ECO:0007669"/>
    <property type="project" value="UniProtKB-KW"/>
</dbReference>
<evidence type="ECO:0000256" key="4">
    <source>
        <dbReference type="ARBA" id="ARBA00022695"/>
    </source>
</evidence>
<evidence type="ECO:0000256" key="5">
    <source>
        <dbReference type="ARBA" id="ARBA00023015"/>
    </source>
</evidence>
<keyword evidence="4" id="KW-0548">Nucleotidyltransferase</keyword>
<dbReference type="PIRSF" id="PIRSF000774">
    <property type="entry name" value="RpoN"/>
    <property type="match status" value="1"/>
</dbReference>
<evidence type="ECO:0000259" key="10">
    <source>
        <dbReference type="Pfam" id="PF04963"/>
    </source>
</evidence>
<dbReference type="Pfam" id="PF04963">
    <property type="entry name" value="Sigma54_CBD"/>
    <property type="match status" value="1"/>
</dbReference>
<keyword evidence="5" id="KW-0805">Transcription regulation</keyword>
<comment type="similarity">
    <text evidence="1">Belongs to the sigma-54 factor family.</text>
</comment>
<evidence type="ECO:0000256" key="3">
    <source>
        <dbReference type="ARBA" id="ARBA00022679"/>
    </source>
</evidence>
<organism evidence="11 12">
    <name type="scientific">Fusobacterium necrophorum subsp. funduliforme B35</name>
    <dbReference type="NCBI Taxonomy" id="1226633"/>
    <lineage>
        <taxon>Bacteria</taxon>
        <taxon>Fusobacteriati</taxon>
        <taxon>Fusobacteriota</taxon>
        <taxon>Fusobacteriia</taxon>
        <taxon>Fusobacteriales</taxon>
        <taxon>Fusobacteriaceae</taxon>
        <taxon>Fusobacterium</taxon>
    </lineage>
</organism>
<evidence type="ECO:0000259" key="9">
    <source>
        <dbReference type="Pfam" id="PF04552"/>
    </source>
</evidence>
<keyword evidence="6" id="KW-0731">Sigma factor</keyword>
<evidence type="ECO:0000313" key="11">
    <source>
        <dbReference type="EMBL" id="KID50206.1"/>
    </source>
</evidence>
<dbReference type="PANTHER" id="PTHR32248:SF4">
    <property type="entry name" value="RNA POLYMERASE SIGMA-54 FACTOR"/>
    <property type="match status" value="1"/>
</dbReference>
<feature type="domain" description="RNA polymerase sigma factor 54 DNA-binding" evidence="9">
    <location>
        <begin position="243"/>
        <end position="384"/>
    </location>
</feature>
<dbReference type="Pfam" id="PF04552">
    <property type="entry name" value="Sigma54_DBD"/>
    <property type="match status" value="1"/>
</dbReference>
<dbReference type="InterPro" id="IPR000394">
    <property type="entry name" value="RNA_pol_sigma_54"/>
</dbReference>
<dbReference type="OrthoDB" id="9814402at2"/>
<keyword evidence="7" id="KW-0238">DNA-binding</keyword>
<name>A0A017H3Q4_9FUSO</name>
<dbReference type="InterPro" id="IPR007634">
    <property type="entry name" value="RNA_pol_sigma_54_DNA-bd"/>
</dbReference>